<name>A0A5N6ER22_9EURO</name>
<accession>A0A5N6ER22</accession>
<gene>
    <name evidence="1" type="ORF">BDV33DRAFT_172965</name>
</gene>
<proteinExistence type="predicted"/>
<organism evidence="1 2">
    <name type="scientific">Aspergillus novoparasiticus</name>
    <dbReference type="NCBI Taxonomy" id="986946"/>
    <lineage>
        <taxon>Eukaryota</taxon>
        <taxon>Fungi</taxon>
        <taxon>Dikarya</taxon>
        <taxon>Ascomycota</taxon>
        <taxon>Pezizomycotina</taxon>
        <taxon>Eurotiomycetes</taxon>
        <taxon>Eurotiomycetidae</taxon>
        <taxon>Eurotiales</taxon>
        <taxon>Aspergillaceae</taxon>
        <taxon>Aspergillus</taxon>
        <taxon>Aspergillus subgen. Circumdati</taxon>
    </lineage>
</organism>
<reference evidence="1 2" key="1">
    <citation type="submission" date="2019-04" db="EMBL/GenBank/DDBJ databases">
        <title>Fungal friends and foes A comparative genomics study of 23 Aspergillus species from section Flavi.</title>
        <authorList>
            <consortium name="DOE Joint Genome Institute"/>
            <person name="Kjaerbolling I."/>
            <person name="Vesth T.C."/>
            <person name="Frisvad J.C."/>
            <person name="Nybo J.L."/>
            <person name="Theobald S."/>
            <person name="Kildgaard S."/>
            <person name="Petersen T.I."/>
            <person name="Kuo A."/>
            <person name="Sato A."/>
            <person name="Lyhne E.K."/>
            <person name="Kogle M.E."/>
            <person name="Wiebenga A."/>
            <person name="Kun R.S."/>
            <person name="Lubbers R.J."/>
            <person name="Makela M.R."/>
            <person name="Barry K."/>
            <person name="Chovatia M."/>
            <person name="Clum A."/>
            <person name="Daum C."/>
            <person name="Haridas S."/>
            <person name="He G."/>
            <person name="LaButti K."/>
            <person name="Lipzen A."/>
            <person name="Mondo S."/>
            <person name="Pangilinan J."/>
            <person name="Riley R."/>
            <person name="Salamov A."/>
            <person name="Simmons B.A."/>
            <person name="Magnuson J.K."/>
            <person name="Henrissat B."/>
            <person name="Mortensen U.H."/>
            <person name="Larsen T.O."/>
            <person name="De vries R.P."/>
            <person name="Grigoriev I.V."/>
            <person name="Machida M."/>
            <person name="Baker S.E."/>
            <person name="Andersen M.R."/>
        </authorList>
    </citation>
    <scope>NUCLEOTIDE SEQUENCE [LARGE SCALE GENOMIC DNA]</scope>
    <source>
        <strain evidence="1 2">CBS 126849</strain>
    </source>
</reference>
<evidence type="ECO:0000313" key="1">
    <source>
        <dbReference type="EMBL" id="KAB8219992.1"/>
    </source>
</evidence>
<dbReference type="Proteomes" id="UP000326799">
    <property type="component" value="Unassembled WGS sequence"/>
</dbReference>
<dbReference type="AlphaFoldDB" id="A0A5N6ER22"/>
<evidence type="ECO:0000313" key="2">
    <source>
        <dbReference type="Proteomes" id="UP000326799"/>
    </source>
</evidence>
<sequence length="79" mass="8678">MISSTSCCLFLSKSISRYGTSSLKLFDTCDWPSSPELARDTSQFQTRSISRREVFSDCRSSCGSSCSIISESLPTSPSF</sequence>
<protein>
    <submittedName>
        <fullName evidence="1">Uncharacterized protein</fullName>
    </submittedName>
</protein>
<keyword evidence="2" id="KW-1185">Reference proteome</keyword>
<dbReference type="EMBL" id="ML733433">
    <property type="protein sequence ID" value="KAB8219992.1"/>
    <property type="molecule type" value="Genomic_DNA"/>
</dbReference>